<evidence type="ECO:0000313" key="2">
    <source>
        <dbReference type="Proteomes" id="UP000005867"/>
    </source>
</evidence>
<dbReference type="eggNOG" id="arCOG05574">
    <property type="taxonomic scope" value="Archaea"/>
</dbReference>
<evidence type="ECO:0000313" key="1">
    <source>
        <dbReference type="EMBL" id="AET31925.1"/>
    </source>
</evidence>
<dbReference type="EMBL" id="CP003098">
    <property type="protein sequence ID" value="AET31925.1"/>
    <property type="molecule type" value="Genomic_DNA"/>
</dbReference>
<dbReference type="Proteomes" id="UP000005867">
    <property type="component" value="Chromosome"/>
</dbReference>
<dbReference type="HOGENOM" id="CLU_1640034_0_0_2"/>
<sequence length="148" mass="16492">MAFVWRALGNPARVVKPLGGSPGSGLLIVDFPAFQLTDRRHLAELLRCNFVIYVADEDYQTLASVEVVHAIVRKPVLGVVLNKVIKRPGRDFLRQYGRLGEIHVVRFDEKMAVHRAVGVPPYRVRSIATLDMAKAAVELYKCANAGKR</sequence>
<dbReference type="STRING" id="1104324.P186_0471"/>
<proteinExistence type="predicted"/>
<name>G7VGU2_9CREN</name>
<dbReference type="AlphaFoldDB" id="G7VGU2"/>
<evidence type="ECO:0008006" key="3">
    <source>
        <dbReference type="Google" id="ProtNLM"/>
    </source>
</evidence>
<accession>G7VGU2</accession>
<gene>
    <name evidence="1" type="ORF">P186_0471</name>
</gene>
<keyword evidence="2" id="KW-1185">Reference proteome</keyword>
<protein>
    <recommendedName>
        <fullName evidence="3">CobQ/CobB/MinD/ParA nucleotide binding domain-containing protein</fullName>
    </recommendedName>
</protein>
<reference evidence="1 2" key="1">
    <citation type="journal article" date="2012" name="J. Bacteriol.">
        <title>Complete genome sequence of strain 1860, a crenarchaeon of the genus pyrobaculum able to grow with various electron acceptors.</title>
        <authorList>
            <person name="Mardanov A.V."/>
            <person name="Gumerov V.M."/>
            <person name="Slobodkina G.B."/>
            <person name="Beletsky A.V."/>
            <person name="Bonch-Osmolovskaya E.A."/>
            <person name="Ravin N.V."/>
            <person name="Skryabin K.G."/>
        </authorList>
    </citation>
    <scope>NUCLEOTIDE SEQUENCE [LARGE SCALE GENOMIC DNA]</scope>
    <source>
        <strain evidence="1 2">1860</strain>
    </source>
</reference>
<dbReference type="KEGG" id="pyr:P186_0471"/>
<dbReference type="BioCyc" id="PSP1104324:GJSN-460-MONOMER"/>
<organism evidence="1 2">
    <name type="scientific">Pyrobaculum ferrireducens</name>
    <dbReference type="NCBI Taxonomy" id="1104324"/>
    <lineage>
        <taxon>Archaea</taxon>
        <taxon>Thermoproteota</taxon>
        <taxon>Thermoprotei</taxon>
        <taxon>Thermoproteales</taxon>
        <taxon>Thermoproteaceae</taxon>
        <taxon>Pyrobaculum</taxon>
    </lineage>
</organism>